<gene>
    <name evidence="1" type="ORF">DPMN_008626</name>
</gene>
<name>A0A9D4RZV2_DREPO</name>
<reference evidence="1" key="1">
    <citation type="journal article" date="2019" name="bioRxiv">
        <title>The Genome of the Zebra Mussel, Dreissena polymorpha: A Resource for Invasive Species Research.</title>
        <authorList>
            <person name="McCartney M.A."/>
            <person name="Auch B."/>
            <person name="Kono T."/>
            <person name="Mallez S."/>
            <person name="Zhang Y."/>
            <person name="Obille A."/>
            <person name="Becker A."/>
            <person name="Abrahante J.E."/>
            <person name="Garbe J."/>
            <person name="Badalamenti J.P."/>
            <person name="Herman A."/>
            <person name="Mangelson H."/>
            <person name="Liachko I."/>
            <person name="Sullivan S."/>
            <person name="Sone E.D."/>
            <person name="Koren S."/>
            <person name="Silverstein K.A.T."/>
            <person name="Beckman K.B."/>
            <person name="Gohl D.M."/>
        </authorList>
    </citation>
    <scope>NUCLEOTIDE SEQUENCE</scope>
    <source>
        <strain evidence="1">Duluth1</strain>
        <tissue evidence="1">Whole animal</tissue>
    </source>
</reference>
<comment type="caution">
    <text evidence="1">The sequence shown here is derived from an EMBL/GenBank/DDBJ whole genome shotgun (WGS) entry which is preliminary data.</text>
</comment>
<organism evidence="1 2">
    <name type="scientific">Dreissena polymorpha</name>
    <name type="common">Zebra mussel</name>
    <name type="synonym">Mytilus polymorpha</name>
    <dbReference type="NCBI Taxonomy" id="45954"/>
    <lineage>
        <taxon>Eukaryota</taxon>
        <taxon>Metazoa</taxon>
        <taxon>Spiralia</taxon>
        <taxon>Lophotrochozoa</taxon>
        <taxon>Mollusca</taxon>
        <taxon>Bivalvia</taxon>
        <taxon>Autobranchia</taxon>
        <taxon>Heteroconchia</taxon>
        <taxon>Euheterodonta</taxon>
        <taxon>Imparidentia</taxon>
        <taxon>Neoheterodontei</taxon>
        <taxon>Myida</taxon>
        <taxon>Dreissenoidea</taxon>
        <taxon>Dreissenidae</taxon>
        <taxon>Dreissena</taxon>
    </lineage>
</organism>
<dbReference type="EMBL" id="JAIWYP010000001">
    <property type="protein sequence ID" value="KAH3884642.1"/>
    <property type="molecule type" value="Genomic_DNA"/>
</dbReference>
<dbReference type="Proteomes" id="UP000828390">
    <property type="component" value="Unassembled WGS sequence"/>
</dbReference>
<evidence type="ECO:0000313" key="1">
    <source>
        <dbReference type="EMBL" id="KAH3884642.1"/>
    </source>
</evidence>
<protein>
    <submittedName>
        <fullName evidence="1">Uncharacterized protein</fullName>
    </submittedName>
</protein>
<keyword evidence="2" id="KW-1185">Reference proteome</keyword>
<accession>A0A9D4RZV2</accession>
<dbReference type="AlphaFoldDB" id="A0A9D4RZV2"/>
<sequence length="57" mass="6405">MQKHLQPHVSSTIIDFNEEVDYGRANFGNVDDSYDASTVTNAFHSASLRLKSTQTFL</sequence>
<proteinExistence type="predicted"/>
<reference evidence="1" key="2">
    <citation type="submission" date="2020-11" db="EMBL/GenBank/DDBJ databases">
        <authorList>
            <person name="McCartney M.A."/>
            <person name="Auch B."/>
            <person name="Kono T."/>
            <person name="Mallez S."/>
            <person name="Becker A."/>
            <person name="Gohl D.M."/>
            <person name="Silverstein K.A.T."/>
            <person name="Koren S."/>
            <person name="Bechman K.B."/>
            <person name="Herman A."/>
            <person name="Abrahante J.E."/>
            <person name="Garbe J."/>
        </authorList>
    </citation>
    <scope>NUCLEOTIDE SEQUENCE</scope>
    <source>
        <strain evidence="1">Duluth1</strain>
        <tissue evidence="1">Whole animal</tissue>
    </source>
</reference>
<evidence type="ECO:0000313" key="2">
    <source>
        <dbReference type="Proteomes" id="UP000828390"/>
    </source>
</evidence>